<feature type="compositionally biased region" description="Basic and acidic residues" evidence="1">
    <location>
        <begin position="239"/>
        <end position="249"/>
    </location>
</feature>
<dbReference type="Gene3D" id="3.30.160.60">
    <property type="entry name" value="Classic Zinc Finger"/>
    <property type="match status" value="2"/>
</dbReference>
<dbReference type="InterPro" id="IPR013087">
    <property type="entry name" value="Znf_C2H2_type"/>
</dbReference>
<feature type="compositionally biased region" description="Polar residues" evidence="1">
    <location>
        <begin position="469"/>
        <end position="488"/>
    </location>
</feature>
<reference evidence="4" key="1">
    <citation type="submission" date="2013-09" db="EMBL/GenBank/DDBJ databases">
        <title>Corchorus olitorius genome sequencing.</title>
        <authorList>
            <person name="Alam M."/>
            <person name="Haque M.S."/>
            <person name="Islam M.S."/>
            <person name="Emdad E.M."/>
            <person name="Islam M.M."/>
            <person name="Ahmed B."/>
            <person name="Halim A."/>
            <person name="Hossen Q.M.M."/>
            <person name="Hossain M.Z."/>
            <person name="Ahmed R."/>
            <person name="Khan M.M."/>
            <person name="Islam R."/>
            <person name="Rashid M.M."/>
            <person name="Khan S.A."/>
            <person name="Rahman M.S."/>
            <person name="Alam M."/>
            <person name="Yahiya A.S."/>
            <person name="Khan M.S."/>
            <person name="Azam M.S."/>
            <person name="Haque T."/>
            <person name="Lashkar M.Z.H."/>
            <person name="Akhand A.I."/>
            <person name="Morshed G."/>
            <person name="Roy S."/>
            <person name="Uddin K.S."/>
            <person name="Rabeya T."/>
            <person name="Hossain A.S."/>
            <person name="Chowdhury A."/>
            <person name="Snigdha A.R."/>
            <person name="Mortoza M.S."/>
            <person name="Matin S.A."/>
            <person name="Hoque S.M.E."/>
            <person name="Islam M.K."/>
            <person name="Roy D.K."/>
            <person name="Haider R."/>
            <person name="Moosa M.M."/>
            <person name="Elias S.M."/>
            <person name="Hasan A.M."/>
            <person name="Jahan S."/>
            <person name="Shafiuddin M."/>
            <person name="Mahmood N."/>
            <person name="Shommy N.S."/>
        </authorList>
    </citation>
    <scope>NUCLEOTIDE SEQUENCE [LARGE SCALE GENOMIC DNA]</scope>
    <source>
        <strain evidence="4">cv. O-4</strain>
    </source>
</reference>
<dbReference type="PANTHER" id="PTHR47487:SF3">
    <property type="entry name" value="GLUTENIN, HIGH MOLECULAR WEIGHT SUBUNIT 12-LIKE"/>
    <property type="match status" value="1"/>
</dbReference>
<proteinExistence type="predicted"/>
<dbReference type="Pfam" id="PF12874">
    <property type="entry name" value="zf-met"/>
    <property type="match status" value="2"/>
</dbReference>
<dbReference type="STRING" id="93759.A0A1R3K0T0"/>
<feature type="compositionally biased region" description="Polar residues" evidence="1">
    <location>
        <begin position="170"/>
        <end position="182"/>
    </location>
</feature>
<sequence length="514" mass="55226">MQPANRGGRRGGKPFRGGTRGHVGKNGPRPGGSAPHNKGPGHSGSKQFSSNGVMLATSNSMLDPGGKAAVMPPSASVPGQATLSAQVPAAPLQPPPRMGWCELCRVDCNRPEILEQHKKGKRHQKNLQALEQQQKLNNVKTEQQSLQVPSSGSEVVQLKKLEGSEEKQQQQETLPPFSVTNESKNETEHQKDLVNTSEASTSHSVEGKRKLKDPSEAHGRGLKRKMRGGRGGKYMKSNEGPRRPVEPPKPKGGIPFMCELCNVKCESQVVFNSHLAGKKHIANMKRFHGHRAVYGEAGLRALYPPNANAPSPSFIPQFQQGVTDPQVVLAQLLTYVLTQAQVSGLAPPQVPLLAATSTPSYLPVSSSENHYPSKFTQGSLATSEVRMGEAEKAKAETLQQPSVSKAEASPLAGNHKAESHTLESENNEVTEQHYSIAEIKLPAPAGTQAENGALDPENQVASPPKDNMISATSECLATTCKTVLPSTSETDDDDPEEEEEEDLEEEVGDDYGAK</sequence>
<dbReference type="GO" id="GO:0008270">
    <property type="term" value="F:zinc ion binding"/>
    <property type="evidence" value="ECO:0007669"/>
    <property type="project" value="InterPro"/>
</dbReference>
<feature type="region of interest" description="Disordered" evidence="1">
    <location>
        <begin position="162"/>
        <end position="250"/>
    </location>
</feature>
<dbReference type="EMBL" id="AWUE01014924">
    <property type="protein sequence ID" value="OMP00682.1"/>
    <property type="molecule type" value="Genomic_DNA"/>
</dbReference>
<feature type="compositionally biased region" description="Acidic residues" evidence="1">
    <location>
        <begin position="489"/>
        <end position="514"/>
    </location>
</feature>
<gene>
    <name evidence="3" type="ORF">COLO4_12483</name>
</gene>
<evidence type="ECO:0000256" key="1">
    <source>
        <dbReference type="SAM" id="MobiDB-lite"/>
    </source>
</evidence>
<feature type="compositionally biased region" description="Polar residues" evidence="1">
    <location>
        <begin position="44"/>
        <end position="61"/>
    </location>
</feature>
<comment type="caution">
    <text evidence="3">The sequence shown here is derived from an EMBL/GenBank/DDBJ whole genome shotgun (WGS) entry which is preliminary data.</text>
</comment>
<evidence type="ECO:0000259" key="2">
    <source>
        <dbReference type="SMART" id="SM00451"/>
    </source>
</evidence>
<dbReference type="Proteomes" id="UP000187203">
    <property type="component" value="Unassembled WGS sequence"/>
</dbReference>
<dbReference type="PANTHER" id="PTHR47487">
    <property type="entry name" value="OS06G0651300 PROTEIN-RELATED"/>
    <property type="match status" value="1"/>
</dbReference>
<dbReference type="InterPro" id="IPR036236">
    <property type="entry name" value="Znf_C2H2_sf"/>
</dbReference>
<feature type="compositionally biased region" description="Polar residues" evidence="1">
    <location>
        <begin position="193"/>
        <end position="204"/>
    </location>
</feature>
<feature type="region of interest" description="Disordered" evidence="1">
    <location>
        <begin position="446"/>
        <end position="514"/>
    </location>
</feature>
<dbReference type="AlphaFoldDB" id="A0A1R3K0T0"/>
<feature type="compositionally biased region" description="Basic and acidic residues" evidence="1">
    <location>
        <begin position="205"/>
        <end position="219"/>
    </location>
</feature>
<organism evidence="3 4">
    <name type="scientific">Corchorus olitorius</name>
    <dbReference type="NCBI Taxonomy" id="93759"/>
    <lineage>
        <taxon>Eukaryota</taxon>
        <taxon>Viridiplantae</taxon>
        <taxon>Streptophyta</taxon>
        <taxon>Embryophyta</taxon>
        <taxon>Tracheophyta</taxon>
        <taxon>Spermatophyta</taxon>
        <taxon>Magnoliopsida</taxon>
        <taxon>eudicotyledons</taxon>
        <taxon>Gunneridae</taxon>
        <taxon>Pentapetalae</taxon>
        <taxon>rosids</taxon>
        <taxon>malvids</taxon>
        <taxon>Malvales</taxon>
        <taxon>Malvaceae</taxon>
        <taxon>Grewioideae</taxon>
        <taxon>Apeibeae</taxon>
        <taxon>Corchorus</taxon>
    </lineage>
</organism>
<dbReference type="OrthoDB" id="434647at2759"/>
<dbReference type="SUPFAM" id="SSF57667">
    <property type="entry name" value="beta-beta-alpha zinc fingers"/>
    <property type="match status" value="2"/>
</dbReference>
<feature type="compositionally biased region" description="Basic and acidic residues" evidence="1">
    <location>
        <begin position="386"/>
        <end position="395"/>
    </location>
</feature>
<feature type="compositionally biased region" description="Polar residues" evidence="1">
    <location>
        <begin position="359"/>
        <end position="382"/>
    </location>
</feature>
<protein>
    <submittedName>
        <fullName evidence="3">Zinc finger, U1-type</fullName>
    </submittedName>
</protein>
<dbReference type="GO" id="GO:0003676">
    <property type="term" value="F:nucleic acid binding"/>
    <property type="evidence" value="ECO:0007669"/>
    <property type="project" value="InterPro"/>
</dbReference>
<dbReference type="InterPro" id="IPR003604">
    <property type="entry name" value="Matrin/U1-like-C_Znf_C2H2"/>
</dbReference>
<feature type="compositionally biased region" description="Basic residues" evidence="1">
    <location>
        <begin position="220"/>
        <end position="230"/>
    </location>
</feature>
<feature type="region of interest" description="Disordered" evidence="1">
    <location>
        <begin position="359"/>
        <end position="430"/>
    </location>
</feature>
<evidence type="ECO:0000313" key="4">
    <source>
        <dbReference type="Proteomes" id="UP000187203"/>
    </source>
</evidence>
<feature type="domain" description="U1-type" evidence="2">
    <location>
        <begin position="253"/>
        <end position="287"/>
    </location>
</feature>
<name>A0A1R3K0T0_9ROSI</name>
<accession>A0A1R3K0T0</accession>
<evidence type="ECO:0000313" key="3">
    <source>
        <dbReference type="EMBL" id="OMP00682.1"/>
    </source>
</evidence>
<feature type="domain" description="U1-type" evidence="2">
    <location>
        <begin position="100"/>
        <end position="130"/>
    </location>
</feature>
<dbReference type="SMART" id="SM00451">
    <property type="entry name" value="ZnF_U1"/>
    <property type="match status" value="2"/>
</dbReference>
<keyword evidence="4" id="KW-1185">Reference proteome</keyword>
<feature type="compositionally biased region" description="Basic and acidic residues" evidence="1">
    <location>
        <begin position="183"/>
        <end position="192"/>
    </location>
</feature>
<feature type="region of interest" description="Disordered" evidence="1">
    <location>
        <begin position="1"/>
        <end position="80"/>
    </location>
</feature>